<evidence type="ECO:0000313" key="2">
    <source>
        <dbReference type="Proteomes" id="UP000286246"/>
    </source>
</evidence>
<protein>
    <submittedName>
        <fullName evidence="1">Uncharacterized protein</fullName>
    </submittedName>
</protein>
<reference evidence="1 2" key="1">
    <citation type="submission" date="2018-09" db="EMBL/GenBank/DDBJ databases">
        <title>Genomic Encyclopedia of Type Strains, Phase III (KMG-III): the genomes of soil and plant-associated and newly described type strains.</title>
        <authorList>
            <person name="Whitman W."/>
        </authorList>
    </citation>
    <scope>NUCLEOTIDE SEQUENCE [LARGE SCALE GENOMIC DNA]</scope>
    <source>
        <strain evidence="1 2">CECT 7938</strain>
    </source>
</reference>
<dbReference type="EMBL" id="RAPY01000001">
    <property type="protein sequence ID" value="RKE56807.1"/>
    <property type="molecule type" value="Genomic_DNA"/>
</dbReference>
<comment type="caution">
    <text evidence="1">The sequence shown here is derived from an EMBL/GenBank/DDBJ whole genome shotgun (WGS) entry which is preliminary data.</text>
</comment>
<keyword evidence="2" id="KW-1185">Reference proteome</keyword>
<dbReference type="AlphaFoldDB" id="A0A420BJE8"/>
<name>A0A420BJE8_SPHD1</name>
<sequence>MRCWFNNKNIPSTFIFNVDIRDIERNFIFPTKSKQHRNIKKEGKEIEIYSTKKIVVELYIHEYKKWPKQIP</sequence>
<evidence type="ECO:0000313" key="1">
    <source>
        <dbReference type="EMBL" id="RKE56807.1"/>
    </source>
</evidence>
<accession>A0A420BJE8</accession>
<organism evidence="1 2">
    <name type="scientific">Sphingobacterium detergens</name>
    <dbReference type="NCBI Taxonomy" id="1145106"/>
    <lineage>
        <taxon>Bacteria</taxon>
        <taxon>Pseudomonadati</taxon>
        <taxon>Bacteroidota</taxon>
        <taxon>Sphingobacteriia</taxon>
        <taxon>Sphingobacteriales</taxon>
        <taxon>Sphingobacteriaceae</taxon>
        <taxon>Sphingobacterium</taxon>
    </lineage>
</organism>
<dbReference type="Proteomes" id="UP000286246">
    <property type="component" value="Unassembled WGS sequence"/>
</dbReference>
<gene>
    <name evidence="1" type="ORF">DFQ12_1676</name>
</gene>
<proteinExistence type="predicted"/>